<reference evidence="3" key="2">
    <citation type="submission" date="2020-10" db="EMBL/GenBank/DDBJ databases">
        <authorList>
            <person name="Peck L.D."/>
            <person name="Nowell R.W."/>
            <person name="Flood J."/>
            <person name="Ryan M.J."/>
            <person name="Barraclough T.G."/>
        </authorList>
    </citation>
    <scope>NUCLEOTIDE SEQUENCE</scope>
    <source>
        <strain evidence="3">IMI 127659i</strain>
    </source>
</reference>
<reference evidence="3" key="1">
    <citation type="journal article" date="2020" name="bioRxiv">
        <title>Historical genomics reveals the evolutionary mechanisms behind multiple outbreaks of the host-specific coffee wilt pathogen Fusarium xylarioides.</title>
        <authorList>
            <person name="Peck D."/>
            <person name="Nowell R.W."/>
            <person name="Flood J."/>
            <person name="Ryan M.J."/>
            <person name="Barraclough T.G."/>
        </authorList>
    </citation>
    <scope>NUCLEOTIDE SEQUENCE</scope>
    <source>
        <strain evidence="3">IMI 127659i</strain>
    </source>
</reference>
<feature type="region of interest" description="Disordered" evidence="2">
    <location>
        <begin position="1"/>
        <end position="70"/>
    </location>
</feature>
<dbReference type="Proteomes" id="UP000750502">
    <property type="component" value="Unassembled WGS sequence"/>
</dbReference>
<evidence type="ECO:0000256" key="2">
    <source>
        <dbReference type="SAM" id="MobiDB-lite"/>
    </source>
</evidence>
<name>A0A9P7HPA3_9HYPO</name>
<evidence type="ECO:0000256" key="1">
    <source>
        <dbReference type="SAM" id="Coils"/>
    </source>
</evidence>
<evidence type="ECO:0000313" key="3">
    <source>
        <dbReference type="EMBL" id="KAG5764185.1"/>
    </source>
</evidence>
<accession>A0A9P7HPA3</accession>
<feature type="coiled-coil region" evidence="1">
    <location>
        <begin position="99"/>
        <end position="151"/>
    </location>
</feature>
<dbReference type="AlphaFoldDB" id="A0A9P7HPA3"/>
<keyword evidence="4" id="KW-1185">Reference proteome</keyword>
<comment type="caution">
    <text evidence="3">The sequence shown here is derived from an EMBL/GenBank/DDBJ whole genome shotgun (WGS) entry which is preliminary data.</text>
</comment>
<dbReference type="OrthoDB" id="5103572at2759"/>
<proteinExistence type="predicted"/>
<dbReference type="EMBL" id="JADFTT010000262">
    <property type="protein sequence ID" value="KAG5764185.1"/>
    <property type="molecule type" value="Genomic_DNA"/>
</dbReference>
<protein>
    <submittedName>
        <fullName evidence="3">Uncharacterized protein</fullName>
    </submittedName>
</protein>
<feature type="compositionally biased region" description="Low complexity" evidence="2">
    <location>
        <begin position="37"/>
        <end position="59"/>
    </location>
</feature>
<gene>
    <name evidence="3" type="ORF">H9Q72_007721</name>
</gene>
<organism evidence="3 4">
    <name type="scientific">Fusarium xylarioides</name>
    <dbReference type="NCBI Taxonomy" id="221167"/>
    <lineage>
        <taxon>Eukaryota</taxon>
        <taxon>Fungi</taxon>
        <taxon>Dikarya</taxon>
        <taxon>Ascomycota</taxon>
        <taxon>Pezizomycotina</taxon>
        <taxon>Sordariomycetes</taxon>
        <taxon>Hypocreomycetidae</taxon>
        <taxon>Hypocreales</taxon>
        <taxon>Nectriaceae</taxon>
        <taxon>Fusarium</taxon>
        <taxon>Fusarium fujikuroi species complex</taxon>
    </lineage>
</organism>
<evidence type="ECO:0000313" key="4">
    <source>
        <dbReference type="Proteomes" id="UP000750502"/>
    </source>
</evidence>
<keyword evidence="1" id="KW-0175">Coiled coil</keyword>
<sequence length="158" mass="16887">MLTTLQKPKTTPAAGIKRKASQMTDDAAGPAAPPPLVASGPSAEAPSASPRTPWGGLPKPKGKPQRQHYHSELAYQEALAEFNDADISWIKKEQATEWCKNDADTLVKAQDKITELKAEADAEATATQNWVEQARLKRDAERAVAANAEAEGVADATN</sequence>